<dbReference type="EMBL" id="JACEIK010031475">
    <property type="protein sequence ID" value="MCE5166761.1"/>
    <property type="molecule type" value="Genomic_DNA"/>
</dbReference>
<evidence type="ECO:0000313" key="2">
    <source>
        <dbReference type="EMBL" id="MCE5166761.1"/>
    </source>
</evidence>
<feature type="non-terminal residue" evidence="2">
    <location>
        <position position="104"/>
    </location>
</feature>
<feature type="chain" id="PRO_5046586209" evidence="1">
    <location>
        <begin position="20"/>
        <end position="104"/>
    </location>
</feature>
<proteinExistence type="predicted"/>
<evidence type="ECO:0000313" key="3">
    <source>
        <dbReference type="Proteomes" id="UP000823775"/>
    </source>
</evidence>
<keyword evidence="1" id="KW-0732">Signal</keyword>
<evidence type="ECO:0000256" key="1">
    <source>
        <dbReference type="SAM" id="SignalP"/>
    </source>
</evidence>
<keyword evidence="3" id="KW-1185">Reference proteome</keyword>
<reference evidence="2 3" key="1">
    <citation type="journal article" date="2021" name="BMC Genomics">
        <title>Datura genome reveals duplications of psychoactive alkaloid biosynthetic genes and high mutation rate following tissue culture.</title>
        <authorList>
            <person name="Rajewski A."/>
            <person name="Carter-House D."/>
            <person name="Stajich J."/>
            <person name="Litt A."/>
        </authorList>
    </citation>
    <scope>NUCLEOTIDE SEQUENCE [LARGE SCALE GENOMIC DNA]</scope>
    <source>
        <strain evidence="2">AR-01</strain>
    </source>
</reference>
<name>A0ABS8Y808_DATST</name>
<gene>
    <name evidence="2" type="ORF">HAX54_025899</name>
</gene>
<accession>A0ABS8Y808</accession>
<protein>
    <submittedName>
        <fullName evidence="2">Uncharacterized protein</fullName>
    </submittedName>
</protein>
<feature type="signal peptide" evidence="1">
    <location>
        <begin position="1"/>
        <end position="19"/>
    </location>
</feature>
<sequence>MATSILCWFVFGWSGGGNGECGISGGEKGNRRERKEIRSGLRGEAMVGEDWFRRRYGSRRMAGNNGERGTKRRVGEIEGVNGEKQREVQRWWFFSGGGEKGDED</sequence>
<organism evidence="2 3">
    <name type="scientific">Datura stramonium</name>
    <name type="common">Jimsonweed</name>
    <name type="synonym">Common thornapple</name>
    <dbReference type="NCBI Taxonomy" id="4076"/>
    <lineage>
        <taxon>Eukaryota</taxon>
        <taxon>Viridiplantae</taxon>
        <taxon>Streptophyta</taxon>
        <taxon>Embryophyta</taxon>
        <taxon>Tracheophyta</taxon>
        <taxon>Spermatophyta</taxon>
        <taxon>Magnoliopsida</taxon>
        <taxon>eudicotyledons</taxon>
        <taxon>Gunneridae</taxon>
        <taxon>Pentapetalae</taxon>
        <taxon>asterids</taxon>
        <taxon>lamiids</taxon>
        <taxon>Solanales</taxon>
        <taxon>Solanaceae</taxon>
        <taxon>Solanoideae</taxon>
        <taxon>Datureae</taxon>
        <taxon>Datura</taxon>
    </lineage>
</organism>
<comment type="caution">
    <text evidence="2">The sequence shown here is derived from an EMBL/GenBank/DDBJ whole genome shotgun (WGS) entry which is preliminary data.</text>
</comment>
<dbReference type="Proteomes" id="UP000823775">
    <property type="component" value="Unassembled WGS sequence"/>
</dbReference>